<dbReference type="AlphaFoldDB" id="A0A553HYL1"/>
<dbReference type="EMBL" id="VFLP01000032">
    <property type="protein sequence ID" value="TRX93039.1"/>
    <property type="molecule type" value="Genomic_DNA"/>
</dbReference>
<dbReference type="Pfam" id="PF22807">
    <property type="entry name" value="TrAA12"/>
    <property type="match status" value="1"/>
</dbReference>
<dbReference type="OrthoDB" id="507128at2759"/>
<comment type="caution">
    <text evidence="3">The sequence shown here is derived from an EMBL/GenBank/DDBJ whole genome shotgun (WGS) entry which is preliminary data.</text>
</comment>
<dbReference type="Proteomes" id="UP000319160">
    <property type="component" value="Unassembled WGS sequence"/>
</dbReference>
<feature type="signal peptide" evidence="1">
    <location>
        <begin position="1"/>
        <end position="21"/>
    </location>
</feature>
<proteinExistence type="predicted"/>
<dbReference type="STRING" id="2512241.A0A553HYL1"/>
<evidence type="ECO:0000313" key="4">
    <source>
        <dbReference type="Proteomes" id="UP000319160"/>
    </source>
</evidence>
<evidence type="ECO:0000313" key="3">
    <source>
        <dbReference type="EMBL" id="TRX93039.1"/>
    </source>
</evidence>
<evidence type="ECO:0000259" key="2">
    <source>
        <dbReference type="Pfam" id="PF22807"/>
    </source>
</evidence>
<dbReference type="InterPro" id="IPR011041">
    <property type="entry name" value="Quinoprot_gluc/sorb_DH_b-prop"/>
</dbReference>
<name>A0A553HYL1_9PEZI</name>
<reference evidence="4" key="1">
    <citation type="submission" date="2019-06" db="EMBL/GenBank/DDBJ databases">
        <title>Draft genome sequence of the griseofulvin-producing fungus Xylaria cubensis strain G536.</title>
        <authorList>
            <person name="Mead M.E."/>
            <person name="Raja H.A."/>
            <person name="Steenwyk J.L."/>
            <person name="Knowles S.L."/>
            <person name="Oberlies N.H."/>
            <person name="Rokas A."/>
        </authorList>
    </citation>
    <scope>NUCLEOTIDE SEQUENCE [LARGE SCALE GENOMIC DNA]</scope>
    <source>
        <strain evidence="4">G536</strain>
    </source>
</reference>
<accession>A0A553HYL1</accession>
<keyword evidence="4" id="KW-1185">Reference proteome</keyword>
<protein>
    <recommendedName>
        <fullName evidence="2">Pyrroloquinoline quinone-dependent pyranose dehydrogenase beta-propeller domain-containing protein</fullName>
    </recommendedName>
</protein>
<evidence type="ECO:0000256" key="1">
    <source>
        <dbReference type="SAM" id="SignalP"/>
    </source>
</evidence>
<keyword evidence="1" id="KW-0732">Signal</keyword>
<dbReference type="SUPFAM" id="SSF50952">
    <property type="entry name" value="Soluble quinoprotein glucose dehydrogenase"/>
    <property type="match status" value="1"/>
</dbReference>
<dbReference type="InterPro" id="IPR011042">
    <property type="entry name" value="6-blade_b-propeller_TolB-like"/>
</dbReference>
<organism evidence="3 4">
    <name type="scientific">Xylaria flabelliformis</name>
    <dbReference type="NCBI Taxonomy" id="2512241"/>
    <lineage>
        <taxon>Eukaryota</taxon>
        <taxon>Fungi</taxon>
        <taxon>Dikarya</taxon>
        <taxon>Ascomycota</taxon>
        <taxon>Pezizomycotina</taxon>
        <taxon>Sordariomycetes</taxon>
        <taxon>Xylariomycetidae</taxon>
        <taxon>Xylariales</taxon>
        <taxon>Xylariaceae</taxon>
        <taxon>Xylaria</taxon>
    </lineage>
</organism>
<feature type="domain" description="Pyrroloquinoline quinone-dependent pyranose dehydrogenase beta-propeller" evidence="2">
    <location>
        <begin position="43"/>
        <end position="435"/>
    </location>
</feature>
<dbReference type="InterPro" id="IPR054539">
    <property type="entry name" value="Beta-prop_PDH"/>
</dbReference>
<dbReference type="Gene3D" id="2.120.10.30">
    <property type="entry name" value="TolB, C-terminal domain"/>
    <property type="match status" value="1"/>
</dbReference>
<sequence length="436" mass="46309">MRLLGIISGFTALLSAAQVQAEVRQLPLPTSCTGVSALRFPGTVASGWSVMKIAGGLRGVRTVIWDANGNMLVSEAGKGISVHTFGDNGCINSTSTLISNVQLNHGLALTPDSKTLYASGERSVWSWTYDPATRTVSNQKTVITGMDSGIHSTRNVIVVKQQPNLILVQVGSNANLDMQSAQPATGRAIIKIFDMTNAPAAGHNYKTAGEVFAYGLRNEIGFVQDPAGIVWGVENSGDDFRLNNQDIHQDNPAEKLNNLGDPLTARDNWYGYPTCFSVWSPTPFASKGLKTGSQFMLAAGNGVSSDADCATKAKAPRLTFQAHSAPIWNAFDANATNMYVTLHGSWDRQPPTGFKVVEVPFTKLPSGAYDPVAPADSMTGYKDIFSAPNPGGCTANGLTQSNCIRLTAAGWDPSGRGLFVGSDNAAEGEIYILSKK</sequence>
<gene>
    <name evidence="3" type="ORF">FHL15_006177</name>
</gene>
<feature type="chain" id="PRO_5022145826" description="Pyrroloquinoline quinone-dependent pyranose dehydrogenase beta-propeller domain-containing protein" evidence="1">
    <location>
        <begin position="22"/>
        <end position="436"/>
    </location>
</feature>